<sequence>MPGPLVETSAQLMEQIAMILEQPAESNSQFFQQFCEWEDGHAAEKTVKIVFEK</sequence>
<keyword evidence="2" id="KW-1185">Reference proteome</keyword>
<dbReference type="Pfam" id="PF04464">
    <property type="entry name" value="Glyphos_transf"/>
    <property type="match status" value="1"/>
</dbReference>
<reference evidence="1 2" key="1">
    <citation type="journal article" date="2014" name="Int. J. Syst. Evol. Microbiol.">
        <title>Listeria floridensis sp. nov., Listeria aquatica sp. nov., Listeria cornellensis sp. nov., Listeria riparia sp. nov. and Listeria grandensis sp. nov., from agricultural and natural environments.</title>
        <authorList>
            <person name="den Bakker H.C."/>
            <person name="Warchocki S."/>
            <person name="Wright E.M."/>
            <person name="Allred A.F."/>
            <person name="Ahlstrom C."/>
            <person name="Manuel C.S."/>
            <person name="Stasiewicz M.J."/>
            <person name="Burrell A."/>
            <person name="Roof S."/>
            <person name="Strawn L."/>
            <person name="Fortes E.D."/>
            <person name="Nightingale K.K."/>
            <person name="Kephart D."/>
            <person name="Wiedmann M."/>
        </authorList>
    </citation>
    <scope>NUCLEOTIDE SEQUENCE [LARGE SCALE GENOMIC DNA]</scope>
    <source>
        <strain evidence="2">FSL F6-971</strain>
    </source>
</reference>
<dbReference type="InterPro" id="IPR043148">
    <property type="entry name" value="TagF_C"/>
</dbReference>
<dbReference type="EMBL" id="AODD01000019">
    <property type="protein sequence ID" value="EUJ22700.1"/>
    <property type="molecule type" value="Genomic_DNA"/>
</dbReference>
<protein>
    <submittedName>
        <fullName evidence="1">Teichoic acid biosynthesis domain-containing protein</fullName>
    </submittedName>
</protein>
<evidence type="ECO:0000313" key="1">
    <source>
        <dbReference type="EMBL" id="EUJ22700.1"/>
    </source>
</evidence>
<gene>
    <name evidence="1" type="ORF">PGRAN_12139</name>
</gene>
<dbReference type="GO" id="GO:0047355">
    <property type="term" value="F:CDP-glycerol glycerophosphotransferase activity"/>
    <property type="evidence" value="ECO:0007669"/>
    <property type="project" value="InterPro"/>
</dbReference>
<evidence type="ECO:0000313" key="2">
    <source>
        <dbReference type="Proteomes" id="UP000019253"/>
    </source>
</evidence>
<proteinExistence type="predicted"/>
<organism evidence="1 2">
    <name type="scientific">Listeria grandensis FSL F6-0971</name>
    <dbReference type="NCBI Taxonomy" id="1265819"/>
    <lineage>
        <taxon>Bacteria</taxon>
        <taxon>Bacillati</taxon>
        <taxon>Bacillota</taxon>
        <taxon>Bacilli</taxon>
        <taxon>Bacillales</taxon>
        <taxon>Listeriaceae</taxon>
        <taxon>Listeria</taxon>
    </lineage>
</organism>
<dbReference type="Gene3D" id="3.40.50.12580">
    <property type="match status" value="1"/>
</dbReference>
<dbReference type="InterPro" id="IPR007554">
    <property type="entry name" value="Glycerophosphate_synth"/>
</dbReference>
<comment type="caution">
    <text evidence="1">The sequence shown here is derived from an EMBL/GenBank/DDBJ whole genome shotgun (WGS) entry which is preliminary data.</text>
</comment>
<accession>W7BD21</accession>
<dbReference type="AlphaFoldDB" id="W7BD21"/>
<dbReference type="PATRIC" id="fig|1265819.5.peg.2429"/>
<dbReference type="Proteomes" id="UP000019253">
    <property type="component" value="Unassembled WGS sequence"/>
</dbReference>
<dbReference type="GO" id="GO:0016020">
    <property type="term" value="C:membrane"/>
    <property type="evidence" value="ECO:0007669"/>
    <property type="project" value="InterPro"/>
</dbReference>
<name>W7BD21_9LIST</name>